<protein>
    <submittedName>
        <fullName evidence="5">Nucleolar protein 8</fullName>
    </submittedName>
</protein>
<dbReference type="Gene3D" id="3.30.70.330">
    <property type="match status" value="1"/>
</dbReference>
<evidence type="ECO:0000256" key="3">
    <source>
        <dbReference type="SAM" id="MobiDB-lite"/>
    </source>
</evidence>
<feature type="coiled-coil region" evidence="2">
    <location>
        <begin position="489"/>
        <end position="524"/>
    </location>
</feature>
<name>A0A9P7VD01_9ASCO</name>
<dbReference type="GO" id="GO:0003723">
    <property type="term" value="F:RNA binding"/>
    <property type="evidence" value="ECO:0007669"/>
    <property type="project" value="UniProtKB-UniRule"/>
</dbReference>
<proteinExistence type="predicted"/>
<dbReference type="PROSITE" id="PS50102">
    <property type="entry name" value="RRM"/>
    <property type="match status" value="1"/>
</dbReference>
<keyword evidence="2" id="KW-0175">Coiled coil</keyword>
<feature type="region of interest" description="Disordered" evidence="3">
    <location>
        <begin position="290"/>
        <end position="326"/>
    </location>
</feature>
<reference evidence="5" key="1">
    <citation type="submission" date="2021-03" db="EMBL/GenBank/DDBJ databases">
        <authorList>
            <person name="Palmer J.M."/>
        </authorList>
    </citation>
    <scope>NUCLEOTIDE SEQUENCE</scope>
    <source>
        <strain evidence="5">ARV_011</strain>
    </source>
</reference>
<sequence length="615" mass="70638">MSKDIRFHIGNISAELHATPSRLEDRLSKFGTIKEGLSFHSKPLGDHYFAYITLTVNEAQVERLKKAFNGVIFMGRKLSLDIAKSSPYLGSNFVKEEPLKKQIEKEEGIQRARQERIDESKAIQRLNSITGSIITPHYISSKQQALGYTVSCHTYGDISGNTRSSKPGKVLYGSKSYGAWTVPKLKQTNAQHYANLAGAGEIIKGRLRKTPRPKSHLLKRQQTLRILINGELKSIKSYKTKLWGLEKNKTVLDLTWRYANGEWRSGDDHIIERKRVKVLESSSSCGIGGSEALTYGTKTSNNDDHDNEVEDDHMDEVDSDEETRREAERNKSILASLFLKDTFERPVKVDDNDNGIDKEDIVYDSKGRRKVIRHDLEMMEIVQEEGGDEEVEDTSAAQQLIEAYKNEAVRPQDEVYYDESDEGNELDISELTKTEAVNNEEQEFEVAKQVVDDDEEEKDIDVPRNITNKTDTLRSIFSTESNSGFKLALSEDDEDVDDDKQRIDEEQEKLLEEIKKKQRQEEEKMLFNSKLARYGLFWSHSDSPFLLTQSQLQKLGTTIKLPGETELDQQQQQQYLGQDETEYEKWFWSQRGDLSRECKRQKRDAIRRRKGRSIA</sequence>
<dbReference type="InterPro" id="IPR035979">
    <property type="entry name" value="RBD_domain_sf"/>
</dbReference>
<accession>A0A9P7VD01</accession>
<dbReference type="RefSeq" id="XP_043050601.1">
    <property type="nucleotide sequence ID" value="XM_043194850.1"/>
</dbReference>
<dbReference type="OrthoDB" id="21643at2759"/>
<feature type="domain" description="RRM" evidence="4">
    <location>
        <begin position="5"/>
        <end position="85"/>
    </location>
</feature>
<evidence type="ECO:0000259" key="4">
    <source>
        <dbReference type="PROSITE" id="PS50102"/>
    </source>
</evidence>
<dbReference type="InterPro" id="IPR000504">
    <property type="entry name" value="RRM_dom"/>
</dbReference>
<gene>
    <name evidence="5" type="primary">NOP8</name>
    <name evidence="5" type="ORF">KQ657_004168</name>
</gene>
<dbReference type="AlphaFoldDB" id="A0A9P7VD01"/>
<dbReference type="GeneID" id="66117542"/>
<dbReference type="InterPro" id="IPR012677">
    <property type="entry name" value="Nucleotide-bd_a/b_plait_sf"/>
</dbReference>
<comment type="caution">
    <text evidence="5">The sequence shown here is derived from an EMBL/GenBank/DDBJ whole genome shotgun (WGS) entry which is preliminary data.</text>
</comment>
<feature type="compositionally biased region" description="Acidic residues" evidence="3">
    <location>
        <begin position="305"/>
        <end position="321"/>
    </location>
</feature>
<organism evidence="5 6">
    <name type="scientific">Scheffersomyces spartinae</name>
    <dbReference type="NCBI Taxonomy" id="45513"/>
    <lineage>
        <taxon>Eukaryota</taxon>
        <taxon>Fungi</taxon>
        <taxon>Dikarya</taxon>
        <taxon>Ascomycota</taxon>
        <taxon>Saccharomycotina</taxon>
        <taxon>Pichiomycetes</taxon>
        <taxon>Debaryomycetaceae</taxon>
        <taxon>Scheffersomyces</taxon>
    </lineage>
</organism>
<evidence type="ECO:0000313" key="5">
    <source>
        <dbReference type="EMBL" id="KAG7195054.1"/>
    </source>
</evidence>
<keyword evidence="6" id="KW-1185">Reference proteome</keyword>
<dbReference type="Proteomes" id="UP000790833">
    <property type="component" value="Unassembled WGS sequence"/>
</dbReference>
<evidence type="ECO:0000256" key="1">
    <source>
        <dbReference type="PROSITE-ProRule" id="PRU00176"/>
    </source>
</evidence>
<keyword evidence="1" id="KW-0694">RNA-binding</keyword>
<dbReference type="EMBL" id="JAHMUF010000005">
    <property type="protein sequence ID" value="KAG7195054.1"/>
    <property type="molecule type" value="Genomic_DNA"/>
</dbReference>
<evidence type="ECO:0000256" key="2">
    <source>
        <dbReference type="SAM" id="Coils"/>
    </source>
</evidence>
<evidence type="ECO:0000313" key="6">
    <source>
        <dbReference type="Proteomes" id="UP000790833"/>
    </source>
</evidence>
<dbReference type="SUPFAM" id="SSF54928">
    <property type="entry name" value="RNA-binding domain, RBD"/>
    <property type="match status" value="1"/>
</dbReference>